<dbReference type="Proteomes" id="UP000199150">
    <property type="component" value="Unassembled WGS sequence"/>
</dbReference>
<reference evidence="2" key="1">
    <citation type="submission" date="2016-10" db="EMBL/GenBank/DDBJ databases">
        <authorList>
            <person name="Varghese N."/>
            <person name="Submissions S."/>
        </authorList>
    </citation>
    <scope>NUCLEOTIDE SEQUENCE [LARGE SCALE GENOMIC DNA]</scope>
    <source>
        <strain evidence="2">CGMCC 1.3431</strain>
    </source>
</reference>
<gene>
    <name evidence="1" type="ORF">SAMN02927928_1720</name>
</gene>
<keyword evidence="2" id="KW-1185">Reference proteome</keyword>
<dbReference type="CDD" id="cd08054">
    <property type="entry name" value="gp6"/>
    <property type="match status" value="1"/>
</dbReference>
<proteinExistence type="predicted"/>
<dbReference type="NCBIfam" id="TIGR01560">
    <property type="entry name" value="put_DNA_pack"/>
    <property type="match status" value="1"/>
</dbReference>
<dbReference type="InterPro" id="IPR021146">
    <property type="entry name" value="Phage_gp6-like_head-tail"/>
</dbReference>
<organism evidence="1 2">
    <name type="scientific">Asticcacaulis taihuensis</name>
    <dbReference type="NCBI Taxonomy" id="260084"/>
    <lineage>
        <taxon>Bacteria</taxon>
        <taxon>Pseudomonadati</taxon>
        <taxon>Pseudomonadota</taxon>
        <taxon>Alphaproteobacteria</taxon>
        <taxon>Caulobacterales</taxon>
        <taxon>Caulobacteraceae</taxon>
        <taxon>Asticcacaulis</taxon>
    </lineage>
</organism>
<dbReference type="InterPro" id="IPR006450">
    <property type="entry name" value="Phage_HK97_gp6-like"/>
</dbReference>
<evidence type="ECO:0000313" key="2">
    <source>
        <dbReference type="Proteomes" id="UP000199150"/>
    </source>
</evidence>
<dbReference type="Gene3D" id="1.10.3230.30">
    <property type="entry name" value="Phage gp6-like head-tail connector protein"/>
    <property type="match status" value="1"/>
</dbReference>
<dbReference type="STRING" id="260084.SAMN02927928_1720"/>
<name>A0A1G4RA49_9CAUL</name>
<dbReference type="OrthoDB" id="7597216at2"/>
<protein>
    <submittedName>
        <fullName evidence="1">Uncharacterized phage protein (Possible DNA packaging)</fullName>
    </submittedName>
</protein>
<sequence>MADPVSLDEAKLFLRVSHDAEDTLITTLIAAAKTRLEGEAGVGLDDASPVPLRLCLLYLVAQAYQNRGETVMDTDALEAWLSPYREVRL</sequence>
<accession>A0A1G4RA49</accession>
<dbReference type="RefSeq" id="WP_090646479.1">
    <property type="nucleotide sequence ID" value="NZ_CBCRYE010000004.1"/>
</dbReference>
<dbReference type="AlphaFoldDB" id="A0A1G4RA49"/>
<evidence type="ECO:0000313" key="1">
    <source>
        <dbReference type="EMBL" id="SCW53762.1"/>
    </source>
</evidence>
<dbReference type="EMBL" id="FMTS01000002">
    <property type="protein sequence ID" value="SCW53762.1"/>
    <property type="molecule type" value="Genomic_DNA"/>
</dbReference>
<dbReference type="Pfam" id="PF05135">
    <property type="entry name" value="Phage_connect_1"/>
    <property type="match status" value="1"/>
</dbReference>